<accession>A0A0J8B4I2</accession>
<keyword evidence="2" id="KW-1185">Reference proteome</keyword>
<sequence>MAHFISGFNSIVKLNWFRSIRWSRLIRVFYFEQWLGVRFDCRTCVFGWSFGSRLKTVLVWYDESAGSVWSVWLHVVYGRFLLDLQEWPLSGTMHRACGNGCDSELEFFWFMDSLTEGTIGWQIWRFG</sequence>
<gene>
    <name evidence="1" type="ORF">BVRB_015710</name>
</gene>
<protein>
    <submittedName>
        <fullName evidence="1">Uncharacterized protein</fullName>
    </submittedName>
</protein>
<dbReference type="EMBL" id="KQ090996">
    <property type="protein sequence ID" value="KMS94742.1"/>
    <property type="molecule type" value="Genomic_DNA"/>
</dbReference>
<proteinExistence type="predicted"/>
<dbReference type="Proteomes" id="UP000035740">
    <property type="component" value="Unassembled WGS sequence"/>
</dbReference>
<reference evidence="1 2" key="1">
    <citation type="journal article" date="2014" name="Nature">
        <title>The genome of the recently domesticated crop plant sugar beet (Beta vulgaris).</title>
        <authorList>
            <person name="Dohm J.C."/>
            <person name="Minoche A.E."/>
            <person name="Holtgrawe D."/>
            <person name="Capella-Gutierrez S."/>
            <person name="Zakrzewski F."/>
            <person name="Tafer H."/>
            <person name="Rupp O."/>
            <person name="Sorensen T.R."/>
            <person name="Stracke R."/>
            <person name="Reinhardt R."/>
            <person name="Goesmann A."/>
            <person name="Kraft T."/>
            <person name="Schulz B."/>
            <person name="Stadler P.F."/>
            <person name="Schmidt T."/>
            <person name="Gabaldon T."/>
            <person name="Lehrach H."/>
            <person name="Weisshaar B."/>
            <person name="Himmelbauer H."/>
        </authorList>
    </citation>
    <scope>NUCLEOTIDE SEQUENCE [LARGE SCALE GENOMIC DNA]</scope>
    <source>
        <tissue evidence="1">Taproot</tissue>
    </source>
</reference>
<evidence type="ECO:0000313" key="1">
    <source>
        <dbReference type="EMBL" id="KMS94742.1"/>
    </source>
</evidence>
<organism evidence="1 2">
    <name type="scientific">Beta vulgaris subsp. vulgaris</name>
    <name type="common">Beet</name>
    <dbReference type="NCBI Taxonomy" id="3555"/>
    <lineage>
        <taxon>Eukaryota</taxon>
        <taxon>Viridiplantae</taxon>
        <taxon>Streptophyta</taxon>
        <taxon>Embryophyta</taxon>
        <taxon>Tracheophyta</taxon>
        <taxon>Spermatophyta</taxon>
        <taxon>Magnoliopsida</taxon>
        <taxon>eudicotyledons</taxon>
        <taxon>Gunneridae</taxon>
        <taxon>Pentapetalae</taxon>
        <taxon>Caryophyllales</taxon>
        <taxon>Chenopodiaceae</taxon>
        <taxon>Betoideae</taxon>
        <taxon>Beta</taxon>
    </lineage>
</organism>
<evidence type="ECO:0000313" key="2">
    <source>
        <dbReference type="Proteomes" id="UP000035740"/>
    </source>
</evidence>
<dbReference type="AlphaFoldDB" id="A0A0J8B4I2"/>
<dbReference type="Gramene" id="KMS94742">
    <property type="protein sequence ID" value="KMS94742"/>
    <property type="gene ID" value="BVRB_015710"/>
</dbReference>
<name>A0A0J8B4I2_BETVV</name>